<evidence type="ECO:0000256" key="1">
    <source>
        <dbReference type="SAM" id="Coils"/>
    </source>
</evidence>
<evidence type="ECO:0000313" key="3">
    <source>
        <dbReference type="Proteomes" id="UP001516023"/>
    </source>
</evidence>
<reference evidence="2 3" key="1">
    <citation type="journal article" date="2020" name="G3 (Bethesda)">
        <title>Improved Reference Genome for Cyclotella cryptica CCMP332, a Model for Cell Wall Morphogenesis, Salinity Adaptation, and Lipid Production in Diatoms (Bacillariophyta).</title>
        <authorList>
            <person name="Roberts W.R."/>
            <person name="Downey K.M."/>
            <person name="Ruck E.C."/>
            <person name="Traller J.C."/>
            <person name="Alverson A.J."/>
        </authorList>
    </citation>
    <scope>NUCLEOTIDE SEQUENCE [LARGE SCALE GENOMIC DNA]</scope>
    <source>
        <strain evidence="2 3">CCMP332</strain>
    </source>
</reference>
<feature type="coiled-coil region" evidence="1">
    <location>
        <begin position="72"/>
        <end position="106"/>
    </location>
</feature>
<proteinExistence type="predicted"/>
<gene>
    <name evidence="2" type="ORF">HJC23_009839</name>
</gene>
<protein>
    <submittedName>
        <fullName evidence="2">Uncharacterized protein</fullName>
    </submittedName>
</protein>
<name>A0ABD3NU86_9STRA</name>
<dbReference type="EMBL" id="JABMIG020000413">
    <property type="protein sequence ID" value="KAL3778919.1"/>
    <property type="molecule type" value="Genomic_DNA"/>
</dbReference>
<comment type="caution">
    <text evidence="2">The sequence shown here is derived from an EMBL/GenBank/DDBJ whole genome shotgun (WGS) entry which is preliminary data.</text>
</comment>
<organism evidence="2 3">
    <name type="scientific">Cyclotella cryptica</name>
    <dbReference type="NCBI Taxonomy" id="29204"/>
    <lineage>
        <taxon>Eukaryota</taxon>
        <taxon>Sar</taxon>
        <taxon>Stramenopiles</taxon>
        <taxon>Ochrophyta</taxon>
        <taxon>Bacillariophyta</taxon>
        <taxon>Coscinodiscophyceae</taxon>
        <taxon>Thalassiosirophycidae</taxon>
        <taxon>Stephanodiscales</taxon>
        <taxon>Stephanodiscaceae</taxon>
        <taxon>Cyclotella</taxon>
    </lineage>
</organism>
<evidence type="ECO:0000313" key="2">
    <source>
        <dbReference type="EMBL" id="KAL3778919.1"/>
    </source>
</evidence>
<dbReference type="Proteomes" id="UP001516023">
    <property type="component" value="Unassembled WGS sequence"/>
</dbReference>
<accession>A0ABD3NU86</accession>
<keyword evidence="1" id="KW-0175">Coiled coil</keyword>
<sequence>MSLDIDRKHYPQKTFCSEILTNLIMVRDLSVLLAFSLVVFAEGRQYYYAPLGPWGLESTVIHAKAMRNESNLKKVQNTSDGSKDAVEEVQDELEKAEEAFFHAVEEVEEKVVHAIDDEVETLFPHHKNSKEE</sequence>
<keyword evidence="3" id="KW-1185">Reference proteome</keyword>
<dbReference type="AlphaFoldDB" id="A0ABD3NU86"/>